<comment type="caution">
    <text evidence="2">The sequence shown here is derived from an EMBL/GenBank/DDBJ whole genome shotgun (WGS) entry which is preliminary data.</text>
</comment>
<dbReference type="EMBL" id="JARJCW010000065">
    <property type="protein sequence ID" value="KAJ7199946.1"/>
    <property type="molecule type" value="Genomic_DNA"/>
</dbReference>
<dbReference type="InterPro" id="IPR013762">
    <property type="entry name" value="Integrase-like_cat_sf"/>
</dbReference>
<keyword evidence="3" id="KW-1185">Reference proteome</keyword>
<feature type="non-terminal residue" evidence="2">
    <location>
        <position position="1"/>
    </location>
</feature>
<evidence type="ECO:0000313" key="3">
    <source>
        <dbReference type="Proteomes" id="UP001219525"/>
    </source>
</evidence>
<dbReference type="GO" id="GO:0006310">
    <property type="term" value="P:DNA recombination"/>
    <property type="evidence" value="ECO:0007669"/>
    <property type="project" value="InterPro"/>
</dbReference>
<protein>
    <submittedName>
        <fullName evidence="2">Uncharacterized protein</fullName>
    </submittedName>
</protein>
<evidence type="ECO:0000313" key="1">
    <source>
        <dbReference type="EMBL" id="KAJ7199946.1"/>
    </source>
</evidence>
<evidence type="ECO:0000313" key="2">
    <source>
        <dbReference type="EMBL" id="KAJ7200615.1"/>
    </source>
</evidence>
<sequence length="77" mass="8486">LAPNDYIFPAVGANGVVQVGEHVSHDDMQKWIDEFATGAQLPRRNGNFTKHCLRRGGAQYTHGGFGRKVCQVDGFIQ</sequence>
<accession>A0AAD6V2Q4</accession>
<dbReference type="AlphaFoldDB" id="A0AAD6V2Q4"/>
<organism evidence="2 3">
    <name type="scientific">Mycena pura</name>
    <dbReference type="NCBI Taxonomy" id="153505"/>
    <lineage>
        <taxon>Eukaryota</taxon>
        <taxon>Fungi</taxon>
        <taxon>Dikarya</taxon>
        <taxon>Basidiomycota</taxon>
        <taxon>Agaricomycotina</taxon>
        <taxon>Agaricomycetes</taxon>
        <taxon>Agaricomycetidae</taxon>
        <taxon>Agaricales</taxon>
        <taxon>Marasmiineae</taxon>
        <taxon>Mycenaceae</taxon>
        <taxon>Mycena</taxon>
    </lineage>
</organism>
<gene>
    <name evidence="2" type="ORF">GGX14DRAFT_372010</name>
    <name evidence="1" type="ORF">GGX14DRAFT_372589</name>
</gene>
<dbReference type="Proteomes" id="UP001219525">
    <property type="component" value="Unassembled WGS sequence"/>
</dbReference>
<name>A0AAD6V2Q4_9AGAR</name>
<reference evidence="2" key="1">
    <citation type="submission" date="2023-03" db="EMBL/GenBank/DDBJ databases">
        <title>Massive genome expansion in bonnet fungi (Mycena s.s.) driven by repeated elements and novel gene families across ecological guilds.</title>
        <authorList>
            <consortium name="Lawrence Berkeley National Laboratory"/>
            <person name="Harder C.B."/>
            <person name="Miyauchi S."/>
            <person name="Viragh M."/>
            <person name="Kuo A."/>
            <person name="Thoen E."/>
            <person name="Andreopoulos B."/>
            <person name="Lu D."/>
            <person name="Skrede I."/>
            <person name="Drula E."/>
            <person name="Henrissat B."/>
            <person name="Morin E."/>
            <person name="Kohler A."/>
            <person name="Barry K."/>
            <person name="LaButti K."/>
            <person name="Morin E."/>
            <person name="Salamov A."/>
            <person name="Lipzen A."/>
            <person name="Mereny Z."/>
            <person name="Hegedus B."/>
            <person name="Baldrian P."/>
            <person name="Stursova M."/>
            <person name="Weitz H."/>
            <person name="Taylor A."/>
            <person name="Grigoriev I.V."/>
            <person name="Nagy L.G."/>
            <person name="Martin F."/>
            <person name="Kauserud H."/>
        </authorList>
    </citation>
    <scope>NUCLEOTIDE SEQUENCE</scope>
    <source>
        <strain evidence="2">9144</strain>
    </source>
</reference>
<dbReference type="GO" id="GO:0015074">
    <property type="term" value="P:DNA integration"/>
    <property type="evidence" value="ECO:0007669"/>
    <property type="project" value="InterPro"/>
</dbReference>
<proteinExistence type="predicted"/>
<dbReference type="GO" id="GO:0003677">
    <property type="term" value="F:DNA binding"/>
    <property type="evidence" value="ECO:0007669"/>
    <property type="project" value="InterPro"/>
</dbReference>
<dbReference type="Gene3D" id="1.10.443.10">
    <property type="entry name" value="Intergrase catalytic core"/>
    <property type="match status" value="1"/>
</dbReference>
<dbReference type="EMBL" id="JARJCW010000062">
    <property type="protein sequence ID" value="KAJ7200615.1"/>
    <property type="molecule type" value="Genomic_DNA"/>
</dbReference>